<evidence type="ECO:0000256" key="2">
    <source>
        <dbReference type="ARBA" id="ARBA00022679"/>
    </source>
</evidence>
<evidence type="ECO:0000256" key="1">
    <source>
        <dbReference type="ARBA" id="ARBA00022676"/>
    </source>
</evidence>
<dbReference type="EMBL" id="LNQE01000576">
    <property type="protein sequence ID" value="KUG25909.1"/>
    <property type="molecule type" value="Genomic_DNA"/>
</dbReference>
<organism evidence="3">
    <name type="scientific">hydrocarbon metagenome</name>
    <dbReference type="NCBI Taxonomy" id="938273"/>
    <lineage>
        <taxon>unclassified sequences</taxon>
        <taxon>metagenomes</taxon>
        <taxon>ecological metagenomes</taxon>
    </lineage>
</organism>
<name>A0A0W8FYB8_9ZZZZ</name>
<dbReference type="PANTHER" id="PTHR34106">
    <property type="entry name" value="GLYCOSIDASE"/>
    <property type="match status" value="1"/>
</dbReference>
<dbReference type="InterPro" id="IPR007184">
    <property type="entry name" value="Mannoside_phosphorylase"/>
</dbReference>
<proteinExistence type="predicted"/>
<sequence length="436" mass="50338">MSIQKIKLRLNADPKKVIIQFLRMNEKRTKKILKRIISLPGEEIVNKLTEVYDQFSVRHKDFAALVLENYKLVEKYLPRKSKLYEETKHLIGAYFSKEYSIESAALFNPSMVAHPDQTDIESGELKFVMSLRATGEGHISSIEFREGVISSNGDVRLINDSPYRLLPKKTKYPYKELKEKKNLKSNTDDYKKKDLISSNYRCRFDDDSIISERVLSPVSRAESKGLEDARFVKFDDENDSKYFATYTAYNGKSLRTQIIETTDFKNFELGTLHGKMVNDKGMALFPRKINGKYFMTSRQDGENLYMMESDNIYKWNKSKLILKPRRMWELMQLGNCGSPIETDEGWLLLTHAVGPVRKYVISAILLDLENPYKVIGVLNEPLLEPDETEREGYVPHVVYSCGSIIHNNYLVIPYAMSDSACGFAKIELDKLLQKFS</sequence>
<dbReference type="PANTHER" id="PTHR34106:SF4">
    <property type="entry name" value="BLL5143 PROTEIN"/>
    <property type="match status" value="1"/>
</dbReference>
<reference evidence="3" key="1">
    <citation type="journal article" date="2015" name="Proc. Natl. Acad. Sci. U.S.A.">
        <title>Networks of energetic and metabolic interactions define dynamics in microbial communities.</title>
        <authorList>
            <person name="Embree M."/>
            <person name="Liu J.K."/>
            <person name="Al-Bassam M.M."/>
            <person name="Zengler K."/>
        </authorList>
    </citation>
    <scope>NUCLEOTIDE SEQUENCE</scope>
</reference>
<accession>A0A0W8FYB8</accession>
<dbReference type="GO" id="GO:0016787">
    <property type="term" value="F:hydrolase activity"/>
    <property type="evidence" value="ECO:0007669"/>
    <property type="project" value="UniProtKB-KW"/>
</dbReference>
<dbReference type="AlphaFoldDB" id="A0A0W8FYB8"/>
<gene>
    <name evidence="3" type="ORF">ASZ90_004262</name>
</gene>
<dbReference type="CDD" id="cd18613">
    <property type="entry name" value="GH130"/>
    <property type="match status" value="1"/>
</dbReference>
<dbReference type="GO" id="GO:0016757">
    <property type="term" value="F:glycosyltransferase activity"/>
    <property type="evidence" value="ECO:0007669"/>
    <property type="project" value="UniProtKB-KW"/>
</dbReference>
<keyword evidence="3" id="KW-0378">Hydrolase</keyword>
<keyword evidence="2" id="KW-0808">Transferase</keyword>
<dbReference type="Gene3D" id="2.115.10.20">
    <property type="entry name" value="Glycosyl hydrolase domain, family 43"/>
    <property type="match status" value="1"/>
</dbReference>
<protein>
    <submittedName>
        <fullName evidence="3">Putative glycoside hydrolase</fullName>
    </submittedName>
</protein>
<comment type="caution">
    <text evidence="3">The sequence shown here is derived from an EMBL/GenBank/DDBJ whole genome shotgun (WGS) entry which is preliminary data.</text>
</comment>
<dbReference type="InterPro" id="IPR023296">
    <property type="entry name" value="Glyco_hydro_beta-prop_sf"/>
</dbReference>
<dbReference type="Pfam" id="PF04041">
    <property type="entry name" value="Glyco_hydro_130"/>
    <property type="match status" value="1"/>
</dbReference>
<keyword evidence="1" id="KW-0328">Glycosyltransferase</keyword>
<evidence type="ECO:0000313" key="3">
    <source>
        <dbReference type="EMBL" id="KUG25909.1"/>
    </source>
</evidence>
<dbReference type="SUPFAM" id="SSF75005">
    <property type="entry name" value="Arabinanase/levansucrase/invertase"/>
    <property type="match status" value="1"/>
</dbReference>